<protein>
    <submittedName>
        <fullName evidence="6">Uncharacterized protein</fullName>
    </submittedName>
</protein>
<organism evidence="6 7">
    <name type="scientific">Flavipsychrobacter stenotrophus</name>
    <dbReference type="NCBI Taxonomy" id="2077091"/>
    <lineage>
        <taxon>Bacteria</taxon>
        <taxon>Pseudomonadati</taxon>
        <taxon>Bacteroidota</taxon>
        <taxon>Chitinophagia</taxon>
        <taxon>Chitinophagales</taxon>
        <taxon>Chitinophagaceae</taxon>
        <taxon>Flavipsychrobacter</taxon>
    </lineage>
</organism>
<evidence type="ECO:0000313" key="7">
    <source>
        <dbReference type="Proteomes" id="UP000239872"/>
    </source>
</evidence>
<evidence type="ECO:0000256" key="4">
    <source>
        <dbReference type="SAM" id="MobiDB-lite"/>
    </source>
</evidence>
<dbReference type="OrthoDB" id="1100887at2"/>
<dbReference type="InterPro" id="IPR052346">
    <property type="entry name" value="O-mannosyl-transferase_TMTC"/>
</dbReference>
<feature type="transmembrane region" description="Helical" evidence="5">
    <location>
        <begin position="178"/>
        <end position="196"/>
    </location>
</feature>
<feature type="transmembrane region" description="Helical" evidence="5">
    <location>
        <begin position="365"/>
        <end position="389"/>
    </location>
</feature>
<keyword evidence="5" id="KW-1133">Transmembrane helix</keyword>
<feature type="compositionally biased region" description="Polar residues" evidence="4">
    <location>
        <begin position="1"/>
        <end position="13"/>
    </location>
</feature>
<dbReference type="SMART" id="SM00028">
    <property type="entry name" value="TPR"/>
    <property type="match status" value="4"/>
</dbReference>
<feature type="transmembrane region" description="Helical" evidence="5">
    <location>
        <begin position="420"/>
        <end position="439"/>
    </location>
</feature>
<feature type="transmembrane region" description="Helical" evidence="5">
    <location>
        <begin position="340"/>
        <end position="358"/>
    </location>
</feature>
<keyword evidence="2 3" id="KW-0802">TPR repeat</keyword>
<dbReference type="InterPro" id="IPR011990">
    <property type="entry name" value="TPR-like_helical_dom_sf"/>
</dbReference>
<feature type="region of interest" description="Disordered" evidence="4">
    <location>
        <begin position="1"/>
        <end position="29"/>
    </location>
</feature>
<evidence type="ECO:0000256" key="5">
    <source>
        <dbReference type="SAM" id="Phobius"/>
    </source>
</evidence>
<dbReference type="AlphaFoldDB" id="A0A2S7SW47"/>
<keyword evidence="1" id="KW-0677">Repeat</keyword>
<dbReference type="PROSITE" id="PS50005">
    <property type="entry name" value="TPR"/>
    <property type="match status" value="3"/>
</dbReference>
<dbReference type="EMBL" id="PPSL01000003">
    <property type="protein sequence ID" value="PQJ10841.1"/>
    <property type="molecule type" value="Genomic_DNA"/>
</dbReference>
<feature type="compositionally biased region" description="Low complexity" evidence="4">
    <location>
        <begin position="14"/>
        <end position="29"/>
    </location>
</feature>
<dbReference type="SUPFAM" id="SSF48452">
    <property type="entry name" value="TPR-like"/>
    <property type="match status" value="1"/>
</dbReference>
<sequence>MAKKTNNQTNINRPVQQKPLQQKPVAATKAATTPMSDMQKHLMAVVGVAITTFMFLKVSLLNQFTNWDDPGYVLNNPLVKDISGEGIKNIFSLSNPVMGNYHPLTILTYAFDYDSANLDAYHYHLQSLLFHIATTLLVYCFVWLLSKRFIAAIITAILFGLHPMHIESVAWVAGRKDVVYGFFYMSACISYIYYIRAEGSKKWLFYLGVAVLYAASLLSKPVAVVLPVTLLLIDYFEGRIWKSVSAEGKPVITLQNINFFVLVEKLPLFAMSVLAGIKSLQDQRVFGALDTQGEKFGTLERLGLGGYALITYLWKTVVPIKLLCFYPYPLKEEGALPAVYYIYLVIAIGVLAGSFWFFRKNKAIVFGIMFFLVNIALLLQFIPVGGAIIADRYSYLPYIGLFFILGWCISVLFDSEQTVMAGKSALAAMGVAVFVLGYMSNERCKVWYDGMSLWRDEIEIEPVRAPNGYNNLGFFYFNKFNSSVDPKERKLYYDSSFYLLNKAIQLQPKFVNPYISLGELMRSNNQFDLAKQYYYKGLSLDKTDMGSNAYLGLAVIYSITRKDDSAIFCYKETLRLKPYNPEAHSNFANFLDMTNQKDKAIVEYGVAIDQNPDIFQPYLNRARAFQRMNKCDEAFRDFNKALQIEPKMGEIYFARAVCFDMKGDKAAADKDRQTAAKLGYAPQR</sequence>
<keyword evidence="5" id="KW-0812">Transmembrane</keyword>
<feature type="transmembrane region" description="Helical" evidence="5">
    <location>
        <begin position="123"/>
        <end position="142"/>
    </location>
</feature>
<comment type="caution">
    <text evidence="6">The sequence shown here is derived from an EMBL/GenBank/DDBJ whole genome shotgun (WGS) entry which is preliminary data.</text>
</comment>
<dbReference type="PANTHER" id="PTHR44227">
    <property type="match status" value="1"/>
</dbReference>
<dbReference type="RefSeq" id="WP_105039568.1">
    <property type="nucleotide sequence ID" value="NZ_PPSL01000003.1"/>
</dbReference>
<feature type="repeat" description="TPR" evidence="3">
    <location>
        <begin position="615"/>
        <end position="648"/>
    </location>
</feature>
<feature type="transmembrane region" description="Helical" evidence="5">
    <location>
        <begin position="149"/>
        <end position="166"/>
    </location>
</feature>
<dbReference type="InterPro" id="IPR019734">
    <property type="entry name" value="TPR_rpt"/>
</dbReference>
<dbReference type="SUPFAM" id="SSF81901">
    <property type="entry name" value="HCP-like"/>
    <property type="match status" value="1"/>
</dbReference>
<evidence type="ECO:0000256" key="1">
    <source>
        <dbReference type="ARBA" id="ARBA00022737"/>
    </source>
</evidence>
<evidence type="ECO:0000256" key="3">
    <source>
        <dbReference type="PROSITE-ProRule" id="PRU00339"/>
    </source>
</evidence>
<evidence type="ECO:0000313" key="6">
    <source>
        <dbReference type="EMBL" id="PQJ10841.1"/>
    </source>
</evidence>
<dbReference type="PANTHER" id="PTHR44227:SF3">
    <property type="entry name" value="PROTEIN O-MANNOSYL-TRANSFERASE TMTC4"/>
    <property type="match status" value="1"/>
</dbReference>
<accession>A0A2S7SW47</accession>
<feature type="repeat" description="TPR" evidence="3">
    <location>
        <begin position="511"/>
        <end position="544"/>
    </location>
</feature>
<name>A0A2S7SW47_9BACT</name>
<evidence type="ECO:0000256" key="2">
    <source>
        <dbReference type="ARBA" id="ARBA00022803"/>
    </source>
</evidence>
<dbReference type="Gene3D" id="1.25.40.10">
    <property type="entry name" value="Tetratricopeptide repeat domain"/>
    <property type="match status" value="2"/>
</dbReference>
<reference evidence="6 7" key="1">
    <citation type="submission" date="2018-01" db="EMBL/GenBank/DDBJ databases">
        <title>A novel member of the phylum Bacteroidetes isolated from glacier ice.</title>
        <authorList>
            <person name="Liu Q."/>
            <person name="Xin Y.-H."/>
        </authorList>
    </citation>
    <scope>NUCLEOTIDE SEQUENCE [LARGE SCALE GENOMIC DNA]</scope>
    <source>
        <strain evidence="6 7">RB1R16</strain>
    </source>
</reference>
<proteinExistence type="predicted"/>
<dbReference type="Pfam" id="PF13181">
    <property type="entry name" value="TPR_8"/>
    <property type="match status" value="1"/>
</dbReference>
<keyword evidence="5" id="KW-0472">Membrane</keyword>
<feature type="transmembrane region" description="Helical" evidence="5">
    <location>
        <begin position="395"/>
        <end position="413"/>
    </location>
</feature>
<feature type="transmembrane region" description="Helical" evidence="5">
    <location>
        <begin position="42"/>
        <end position="60"/>
    </location>
</feature>
<feature type="repeat" description="TPR" evidence="3">
    <location>
        <begin position="547"/>
        <end position="580"/>
    </location>
</feature>
<dbReference type="Proteomes" id="UP000239872">
    <property type="component" value="Unassembled WGS sequence"/>
</dbReference>
<gene>
    <name evidence="6" type="ORF">CJD36_012790</name>
</gene>
<feature type="transmembrane region" description="Helical" evidence="5">
    <location>
        <begin position="203"/>
        <end position="236"/>
    </location>
</feature>
<keyword evidence="7" id="KW-1185">Reference proteome</keyword>